<evidence type="ECO:0000256" key="6">
    <source>
        <dbReference type="ARBA" id="ARBA00048741"/>
    </source>
</evidence>
<comment type="pathway">
    <text evidence="1">Amino-acid biosynthesis; L-asparagine biosynthesis; L-asparagine from L-aspartate (L-Gln route): step 1/1.</text>
</comment>
<dbReference type="Gene3D" id="3.40.50.620">
    <property type="entry name" value="HUPs"/>
    <property type="match status" value="2"/>
</dbReference>
<dbReference type="AlphaFoldDB" id="A0A285Q9G7"/>
<evidence type="ECO:0000256" key="4">
    <source>
        <dbReference type="ARBA" id="ARBA00022741"/>
    </source>
</evidence>
<dbReference type="GO" id="GO:0006529">
    <property type="term" value="P:asparagine biosynthetic process"/>
    <property type="evidence" value="ECO:0007669"/>
    <property type="project" value="InterPro"/>
</dbReference>
<dbReference type="EC" id="6.3.5.4" evidence="3"/>
<dbReference type="Gene3D" id="3.60.20.10">
    <property type="entry name" value="Glutamine Phosphoribosylpyrophosphate, subunit 1, domain 1"/>
    <property type="match status" value="1"/>
</dbReference>
<dbReference type="Proteomes" id="UP000219494">
    <property type="component" value="Unassembled WGS sequence"/>
</dbReference>
<dbReference type="SUPFAM" id="SSF52402">
    <property type="entry name" value="Adenine nucleotide alpha hydrolases-like"/>
    <property type="match status" value="1"/>
</dbReference>
<evidence type="ECO:0000256" key="2">
    <source>
        <dbReference type="ARBA" id="ARBA00005752"/>
    </source>
</evidence>
<dbReference type="PANTHER" id="PTHR43284">
    <property type="entry name" value="ASPARAGINE SYNTHETASE (GLUTAMINE-HYDROLYZING)"/>
    <property type="match status" value="1"/>
</dbReference>
<dbReference type="InterPro" id="IPR006426">
    <property type="entry name" value="Asn_synth_AEB"/>
</dbReference>
<dbReference type="Pfam" id="PF00733">
    <property type="entry name" value="Asn_synthase"/>
    <property type="match status" value="1"/>
</dbReference>
<protein>
    <recommendedName>
        <fullName evidence="3">asparagine synthase (glutamine-hydrolyzing)</fullName>
        <ecNumber evidence="3">6.3.5.4</ecNumber>
    </recommendedName>
</protein>
<dbReference type="InterPro" id="IPR014729">
    <property type="entry name" value="Rossmann-like_a/b/a_fold"/>
</dbReference>
<dbReference type="PANTHER" id="PTHR43284:SF1">
    <property type="entry name" value="ASPARAGINE SYNTHETASE"/>
    <property type="match status" value="1"/>
</dbReference>
<organism evidence="9 10">
    <name type="scientific">Sphingomonas guangdongensis</name>
    <dbReference type="NCBI Taxonomy" id="1141890"/>
    <lineage>
        <taxon>Bacteria</taxon>
        <taxon>Pseudomonadati</taxon>
        <taxon>Pseudomonadota</taxon>
        <taxon>Alphaproteobacteria</taxon>
        <taxon>Sphingomonadales</taxon>
        <taxon>Sphingomonadaceae</taxon>
        <taxon>Sphingomonas</taxon>
    </lineage>
</organism>
<dbReference type="GO" id="GO:0004066">
    <property type="term" value="F:asparagine synthase (glutamine-hydrolyzing) activity"/>
    <property type="evidence" value="ECO:0007669"/>
    <property type="project" value="UniProtKB-EC"/>
</dbReference>
<dbReference type="GO" id="GO:0005524">
    <property type="term" value="F:ATP binding"/>
    <property type="evidence" value="ECO:0007669"/>
    <property type="project" value="UniProtKB-KW"/>
</dbReference>
<dbReference type="PIRSF" id="PIRSF001589">
    <property type="entry name" value="Asn_synthetase_glu-h"/>
    <property type="match status" value="1"/>
</dbReference>
<evidence type="ECO:0000256" key="5">
    <source>
        <dbReference type="ARBA" id="ARBA00022840"/>
    </source>
</evidence>
<dbReference type="InterPro" id="IPR017932">
    <property type="entry name" value="GATase_2_dom"/>
</dbReference>
<proteinExistence type="inferred from homology"/>
<dbReference type="EMBL" id="OBMI01000001">
    <property type="protein sequence ID" value="SOB78585.1"/>
    <property type="molecule type" value="Genomic_DNA"/>
</dbReference>
<accession>A0A285Q9G7</accession>
<keyword evidence="10" id="KW-1185">Reference proteome</keyword>
<dbReference type="InterPro" id="IPR001962">
    <property type="entry name" value="Asn_synthase"/>
</dbReference>
<evidence type="ECO:0000259" key="8">
    <source>
        <dbReference type="PROSITE" id="PS51278"/>
    </source>
</evidence>
<sequence>MSLCGIASLDRHAPLDLDRVLRAVTIGNPRAARRWSGEGVRLAAADGAGLATGPGGRVALLSGELHERGSLRAALGLTDAPRDDAALLLAAYDRWGVELVQHVVGDWSLAIWDGADRRLLLATDPGGYHPLAVHADADTVRFATDARALLADPAIEREIDEAKVLDWLAYSSAAADHSFYKGIHRVAPGARAVWTDGTLTLERWWQPERLPLLRLRHHDDYVEAVRTALDEAVRCRLPADRTVGSQLSGGLDSGAVTALAARALAAGGRRLTAFTAAPARAVADVRGRFGDEWPHAAAVAALHPNIDHVRIANDDQPLFDVVEQREAAQDVPLFNLSNSVWVSAIDRAARDRGIGVLLTGGMGNMSFSWDGALAAAEAVGRGRIDQAVGHALAEKHRLGHSWRWVAGSLTDAVLPPRLSRRLRWRLGHGGWRFGDASLIDPSFAARLGRSADDLDRDSDLRALNPRDGRGLRLAVVRRMNVQGEFARGTRRLYGVEVRDPTADRRLLELCLSIPEAEFRHGGMPRAIARGVAADLLPPHVAGETRKGLQAADWAHGVDQALPALKAELARLRASRAVPGWIDLDRAERLLADWRGPEDSRATEVLAVTRALAAGRFLRRLEGGNA</sequence>
<evidence type="ECO:0000313" key="9">
    <source>
        <dbReference type="EMBL" id="SOB78585.1"/>
    </source>
</evidence>
<evidence type="ECO:0000313" key="10">
    <source>
        <dbReference type="Proteomes" id="UP000219494"/>
    </source>
</evidence>
<evidence type="ECO:0000256" key="7">
    <source>
        <dbReference type="PIRSR" id="PIRSR001589-2"/>
    </source>
</evidence>
<dbReference type="InterPro" id="IPR029055">
    <property type="entry name" value="Ntn_hydrolases_N"/>
</dbReference>
<keyword evidence="4 7" id="KW-0547">Nucleotide-binding</keyword>
<dbReference type="PROSITE" id="PS51278">
    <property type="entry name" value="GATASE_TYPE_2"/>
    <property type="match status" value="1"/>
</dbReference>
<dbReference type="InterPro" id="IPR051786">
    <property type="entry name" value="ASN_synthetase/amidase"/>
</dbReference>
<reference evidence="9 10" key="1">
    <citation type="submission" date="2017-07" db="EMBL/GenBank/DDBJ databases">
        <authorList>
            <person name="Sun Z.S."/>
            <person name="Albrecht U."/>
            <person name="Echele G."/>
            <person name="Lee C.C."/>
        </authorList>
    </citation>
    <scope>NUCLEOTIDE SEQUENCE [LARGE SCALE GENOMIC DNA]</scope>
    <source>
        <strain evidence="9 10">CGMCC 1.12672</strain>
    </source>
</reference>
<evidence type="ECO:0000256" key="1">
    <source>
        <dbReference type="ARBA" id="ARBA00005187"/>
    </source>
</evidence>
<keyword evidence="5 7" id="KW-0067">ATP-binding</keyword>
<name>A0A285Q9G7_9SPHN</name>
<comment type="catalytic activity">
    <reaction evidence="6">
        <text>L-aspartate + L-glutamine + ATP + H2O = L-asparagine + L-glutamate + AMP + diphosphate + H(+)</text>
        <dbReference type="Rhea" id="RHEA:12228"/>
        <dbReference type="ChEBI" id="CHEBI:15377"/>
        <dbReference type="ChEBI" id="CHEBI:15378"/>
        <dbReference type="ChEBI" id="CHEBI:29985"/>
        <dbReference type="ChEBI" id="CHEBI:29991"/>
        <dbReference type="ChEBI" id="CHEBI:30616"/>
        <dbReference type="ChEBI" id="CHEBI:33019"/>
        <dbReference type="ChEBI" id="CHEBI:58048"/>
        <dbReference type="ChEBI" id="CHEBI:58359"/>
        <dbReference type="ChEBI" id="CHEBI:456215"/>
        <dbReference type="EC" id="6.3.5.4"/>
    </reaction>
</comment>
<comment type="similarity">
    <text evidence="2">Belongs to the asparagine synthetase family.</text>
</comment>
<feature type="binding site" evidence="7">
    <location>
        <position position="84"/>
    </location>
    <ligand>
        <name>L-glutamine</name>
        <dbReference type="ChEBI" id="CHEBI:58359"/>
    </ligand>
</feature>
<dbReference type="SUPFAM" id="SSF56235">
    <property type="entry name" value="N-terminal nucleophile aminohydrolases (Ntn hydrolases)"/>
    <property type="match status" value="1"/>
</dbReference>
<gene>
    <name evidence="9" type="ORF">SAMN06297144_0091</name>
</gene>
<feature type="domain" description="Glutamine amidotransferase type-2" evidence="8">
    <location>
        <begin position="1"/>
        <end position="197"/>
    </location>
</feature>
<evidence type="ECO:0000256" key="3">
    <source>
        <dbReference type="ARBA" id="ARBA00012737"/>
    </source>
</evidence>
<dbReference type="Pfam" id="PF13537">
    <property type="entry name" value="GATase_7"/>
    <property type="match status" value="1"/>
</dbReference>